<dbReference type="Proteomes" id="UP000260862">
    <property type="component" value="Unassembled WGS sequence"/>
</dbReference>
<dbReference type="AlphaFoldDB" id="A0A3E4N6G5"/>
<proteinExistence type="predicted"/>
<accession>A0A3E4N6G5</accession>
<organism evidence="2 3">
    <name type="scientific">Phocaeicola plebeius</name>
    <dbReference type="NCBI Taxonomy" id="310297"/>
    <lineage>
        <taxon>Bacteria</taxon>
        <taxon>Pseudomonadati</taxon>
        <taxon>Bacteroidota</taxon>
        <taxon>Bacteroidia</taxon>
        <taxon>Bacteroidales</taxon>
        <taxon>Bacteroidaceae</taxon>
        <taxon>Phocaeicola</taxon>
    </lineage>
</organism>
<keyword evidence="3" id="KW-1185">Reference proteome</keyword>
<feature type="compositionally biased region" description="Basic and acidic residues" evidence="1">
    <location>
        <begin position="9"/>
        <end position="27"/>
    </location>
</feature>
<sequence length="69" mass="7893">MDINKGKRLREEWGDKPCNHPNFEKETQGAPMSNLGYVENKTGDYICTQCGEVFTKAEKDEIEANRAKK</sequence>
<gene>
    <name evidence="2" type="ORF">DXD04_03040</name>
</gene>
<evidence type="ECO:0000313" key="3">
    <source>
        <dbReference type="Proteomes" id="UP000260862"/>
    </source>
</evidence>
<dbReference type="EMBL" id="QSQT01000003">
    <property type="protein sequence ID" value="RGK57816.1"/>
    <property type="molecule type" value="Genomic_DNA"/>
</dbReference>
<evidence type="ECO:0000256" key="1">
    <source>
        <dbReference type="SAM" id="MobiDB-lite"/>
    </source>
</evidence>
<feature type="region of interest" description="Disordered" evidence="1">
    <location>
        <begin position="1"/>
        <end position="31"/>
    </location>
</feature>
<dbReference type="RefSeq" id="WP_117670733.1">
    <property type="nucleotide sequence ID" value="NZ_CABOGR010000003.1"/>
</dbReference>
<comment type="caution">
    <text evidence="2">The sequence shown here is derived from an EMBL/GenBank/DDBJ whole genome shotgun (WGS) entry which is preliminary data.</text>
</comment>
<reference evidence="2 3" key="1">
    <citation type="submission" date="2018-08" db="EMBL/GenBank/DDBJ databases">
        <title>A genome reference for cultivated species of the human gut microbiota.</title>
        <authorList>
            <person name="Zou Y."/>
            <person name="Xue W."/>
            <person name="Luo G."/>
        </authorList>
    </citation>
    <scope>NUCLEOTIDE SEQUENCE [LARGE SCALE GENOMIC DNA]</scope>
    <source>
        <strain evidence="2 3">TF10-3AC</strain>
    </source>
</reference>
<evidence type="ECO:0000313" key="2">
    <source>
        <dbReference type="EMBL" id="RGK57816.1"/>
    </source>
</evidence>
<name>A0A3E4N6G5_9BACT</name>
<protein>
    <submittedName>
        <fullName evidence="2">Uncharacterized protein</fullName>
    </submittedName>
</protein>